<sequence>ITMADIDVEKVLSQLSIAEKCDITSGLDFAHTLPIPRLGIPPLRTSDGPNTVRGTRFFNSTTTICLPAGPALAATWNRALLQDIGGLLADESIAKGSHVLLAPCVNIPRSPLGGRGHEAFGEDPLLAGVLAGHMCIGIQEKGIIATPKHFLCSDQEQGCFSMNCIVTERALREMYLMPFMLAIKIGDPGAIMAAYNKINGVHVTEDRRILHEILREEWGFRGLVMSDWHGLYATTSPIRAGLDLEMPGPNQWRGKSLAHSLLANRLSIHDLDNCVRRILNMVKEAERSRIPAEAPEMLLNREQDRQLLRRAAAESIVLLKNEGSILPLDPKKPIAVIGPNAAIAAYRGGRIAHLRPYYTVSPLEAIRKRSESPVSFSQGIYNHKERPLLGHQLRTSTGELGFDMYIYTEPPSALDRKPVDHYEFLNSCGYFLNYENPDRIDGENWHVDISGRLTATESGPYDFGVSVQGTASLYVDGELVVDNTKDQQFGEGFFRAGTVEKVGTVKLVKGQTYDVLIHWAGAHTSDLIKNSPLTFHPGGIRLGGCYQMDVSASIRAAAELAGQAEQVVLLAGLMGDWENEGADRPSMDLPKYTDDLINSVLDANPKTVVCISSGSPVTMPWADRTSALLHVWYGGNETGNAISDVLYGDVNPSAKLPLSFPIHLRDNPTFLCSRAERRRILYAEDVYVGYRFYDSMEKPVLFPFGHGLSYTEFRLSDLQFQVHGARDKAIIEVLVNVENVGSYDGAEVVQVYIEPRDPSVGRPTKELKGFEKVGVVKQSEKTATVLLELKYALGFWDEAENRWVCESGDYEILVGTSSRGEFLRDTLHLDETFWWQGL</sequence>
<evidence type="ECO:0000256" key="7">
    <source>
        <dbReference type="ARBA" id="ARBA00023295"/>
    </source>
</evidence>
<dbReference type="AlphaFoldDB" id="A0A2T2NYW2"/>
<evidence type="ECO:0000256" key="9">
    <source>
        <dbReference type="RuleBase" id="RU361161"/>
    </source>
</evidence>
<dbReference type="SMART" id="SM00758">
    <property type="entry name" value="PA14"/>
    <property type="match status" value="1"/>
</dbReference>
<dbReference type="InterPro" id="IPR019800">
    <property type="entry name" value="Glyco_hydro_3_AS"/>
</dbReference>
<dbReference type="Pfam" id="PF01915">
    <property type="entry name" value="Glyco_hydro_3_C"/>
    <property type="match status" value="1"/>
</dbReference>
<dbReference type="OrthoDB" id="47059at2759"/>
<dbReference type="UniPathway" id="UPA00696"/>
<keyword evidence="6 9" id="KW-0119">Carbohydrate metabolism</keyword>
<dbReference type="Pfam" id="PF07691">
    <property type="entry name" value="PA14"/>
    <property type="match status" value="1"/>
</dbReference>
<dbReference type="InterPro" id="IPR013783">
    <property type="entry name" value="Ig-like_fold"/>
</dbReference>
<organism evidence="11 12">
    <name type="scientific">Corynespora cassiicola Philippines</name>
    <dbReference type="NCBI Taxonomy" id="1448308"/>
    <lineage>
        <taxon>Eukaryota</taxon>
        <taxon>Fungi</taxon>
        <taxon>Dikarya</taxon>
        <taxon>Ascomycota</taxon>
        <taxon>Pezizomycotina</taxon>
        <taxon>Dothideomycetes</taxon>
        <taxon>Pleosporomycetidae</taxon>
        <taxon>Pleosporales</taxon>
        <taxon>Corynesporascaceae</taxon>
        <taxon>Corynespora</taxon>
    </lineage>
</organism>
<dbReference type="EC" id="3.2.1.21" evidence="9"/>
<keyword evidence="12" id="KW-1185">Reference proteome</keyword>
<keyword evidence="4 9" id="KW-0378">Hydrolase</keyword>
<evidence type="ECO:0000256" key="1">
    <source>
        <dbReference type="ARBA" id="ARBA00000448"/>
    </source>
</evidence>
<evidence type="ECO:0000256" key="3">
    <source>
        <dbReference type="ARBA" id="ARBA00005336"/>
    </source>
</evidence>
<dbReference type="GO" id="GO:0030245">
    <property type="term" value="P:cellulose catabolic process"/>
    <property type="evidence" value="ECO:0007669"/>
    <property type="project" value="UniProtKB-UniPathway"/>
</dbReference>
<dbReference type="PROSITE" id="PS51820">
    <property type="entry name" value="PA14"/>
    <property type="match status" value="1"/>
</dbReference>
<name>A0A2T2NYW2_CORCC</name>
<dbReference type="Pfam" id="PF00933">
    <property type="entry name" value="Glyco_hydro_3"/>
    <property type="match status" value="1"/>
</dbReference>
<evidence type="ECO:0000259" key="10">
    <source>
        <dbReference type="PROSITE" id="PS51820"/>
    </source>
</evidence>
<dbReference type="SUPFAM" id="SSF51445">
    <property type="entry name" value="(Trans)glycosidases"/>
    <property type="match status" value="1"/>
</dbReference>
<dbReference type="Gene3D" id="3.20.20.300">
    <property type="entry name" value="Glycoside hydrolase, family 3, N-terminal domain"/>
    <property type="match status" value="1"/>
</dbReference>
<keyword evidence="7 9" id="KW-0326">Glycosidase</keyword>
<dbReference type="Gene3D" id="2.60.40.10">
    <property type="entry name" value="Immunoglobulins"/>
    <property type="match status" value="1"/>
</dbReference>
<dbReference type="SMART" id="SM01217">
    <property type="entry name" value="Fn3_like"/>
    <property type="match status" value="1"/>
</dbReference>
<dbReference type="InterPro" id="IPR011658">
    <property type="entry name" value="PA14_dom"/>
</dbReference>
<dbReference type="GO" id="GO:0008422">
    <property type="term" value="F:beta-glucosidase activity"/>
    <property type="evidence" value="ECO:0007669"/>
    <property type="project" value="UniProtKB-EC"/>
</dbReference>
<dbReference type="InterPro" id="IPR002772">
    <property type="entry name" value="Glyco_hydro_3_C"/>
</dbReference>
<keyword evidence="5" id="KW-0325">Glycoprotein</keyword>
<dbReference type="EMBL" id="KZ678132">
    <property type="protein sequence ID" value="PSN70278.1"/>
    <property type="molecule type" value="Genomic_DNA"/>
</dbReference>
<dbReference type="InterPro" id="IPR050288">
    <property type="entry name" value="Cellulose_deg_GH3"/>
</dbReference>
<dbReference type="SUPFAM" id="SSF52279">
    <property type="entry name" value="Beta-D-glucan exohydrolase, C-terminal domain"/>
    <property type="match status" value="1"/>
</dbReference>
<evidence type="ECO:0000256" key="6">
    <source>
        <dbReference type="ARBA" id="ARBA00023277"/>
    </source>
</evidence>
<dbReference type="PRINTS" id="PR00133">
    <property type="entry name" value="GLHYDRLASE3"/>
</dbReference>
<feature type="non-terminal residue" evidence="11">
    <location>
        <position position="1"/>
    </location>
</feature>
<comment type="similarity">
    <text evidence="3 9">Belongs to the glycosyl hydrolase 3 family.</text>
</comment>
<comment type="catalytic activity">
    <reaction evidence="1 9">
        <text>Hydrolysis of terminal, non-reducing beta-D-glucosyl residues with release of beta-D-glucose.</text>
        <dbReference type="EC" id="3.2.1.21"/>
    </reaction>
</comment>
<dbReference type="PANTHER" id="PTHR42715">
    <property type="entry name" value="BETA-GLUCOSIDASE"/>
    <property type="match status" value="1"/>
</dbReference>
<dbReference type="InterPro" id="IPR037524">
    <property type="entry name" value="PA14/GLEYA"/>
</dbReference>
<dbReference type="Gene3D" id="3.40.50.1700">
    <property type="entry name" value="Glycoside hydrolase family 3 C-terminal domain"/>
    <property type="match status" value="1"/>
</dbReference>
<accession>A0A2T2NYW2</accession>
<dbReference type="Gene3D" id="2.60.120.260">
    <property type="entry name" value="Galactose-binding domain-like"/>
    <property type="match status" value="1"/>
</dbReference>
<dbReference type="PROSITE" id="PS00775">
    <property type="entry name" value="GLYCOSYL_HYDROL_F3"/>
    <property type="match status" value="1"/>
</dbReference>
<dbReference type="FunFam" id="2.60.40.10:FF:000495">
    <property type="entry name" value="Periplasmic beta-glucosidase"/>
    <property type="match status" value="1"/>
</dbReference>
<dbReference type="InterPro" id="IPR036881">
    <property type="entry name" value="Glyco_hydro_3_C_sf"/>
</dbReference>
<evidence type="ECO:0000256" key="8">
    <source>
        <dbReference type="ARBA" id="ARBA00023326"/>
    </source>
</evidence>
<evidence type="ECO:0000313" key="11">
    <source>
        <dbReference type="EMBL" id="PSN70278.1"/>
    </source>
</evidence>
<proteinExistence type="inferred from homology"/>
<feature type="domain" description="PA14" evidence="10">
    <location>
        <begin position="397"/>
        <end position="558"/>
    </location>
</feature>
<dbReference type="Proteomes" id="UP000240883">
    <property type="component" value="Unassembled WGS sequence"/>
</dbReference>
<evidence type="ECO:0000313" key="12">
    <source>
        <dbReference type="Proteomes" id="UP000240883"/>
    </source>
</evidence>
<keyword evidence="8 9" id="KW-0624">Polysaccharide degradation</keyword>
<dbReference type="InterPro" id="IPR026891">
    <property type="entry name" value="Fn3-like"/>
</dbReference>
<gene>
    <name evidence="11" type="ORF">BS50DRAFT_662423</name>
</gene>
<reference evidence="11 12" key="1">
    <citation type="journal article" date="2018" name="Front. Microbiol.">
        <title>Genome-Wide Analysis of Corynespora cassiicola Leaf Fall Disease Putative Effectors.</title>
        <authorList>
            <person name="Lopez D."/>
            <person name="Ribeiro S."/>
            <person name="Label P."/>
            <person name="Fumanal B."/>
            <person name="Venisse J.S."/>
            <person name="Kohler A."/>
            <person name="de Oliveira R.R."/>
            <person name="Labutti K."/>
            <person name="Lipzen A."/>
            <person name="Lail K."/>
            <person name="Bauer D."/>
            <person name="Ohm R.A."/>
            <person name="Barry K.W."/>
            <person name="Spatafora J."/>
            <person name="Grigoriev I.V."/>
            <person name="Martin F.M."/>
            <person name="Pujade-Renaud V."/>
        </authorList>
    </citation>
    <scope>NUCLEOTIDE SEQUENCE [LARGE SCALE GENOMIC DNA]</scope>
    <source>
        <strain evidence="11 12">Philippines</strain>
    </source>
</reference>
<dbReference type="PANTHER" id="PTHR42715:SF27">
    <property type="entry name" value="BETA-GLUCOSIDASE-RELATED"/>
    <property type="match status" value="1"/>
</dbReference>
<dbReference type="InterPro" id="IPR001764">
    <property type="entry name" value="Glyco_hydro_3_N"/>
</dbReference>
<evidence type="ECO:0000256" key="5">
    <source>
        <dbReference type="ARBA" id="ARBA00023180"/>
    </source>
</evidence>
<evidence type="ECO:0000256" key="2">
    <source>
        <dbReference type="ARBA" id="ARBA00004987"/>
    </source>
</evidence>
<evidence type="ECO:0000256" key="4">
    <source>
        <dbReference type="ARBA" id="ARBA00022801"/>
    </source>
</evidence>
<protein>
    <recommendedName>
        <fullName evidence="9">beta-glucosidase</fullName>
        <ecNumber evidence="9">3.2.1.21</ecNumber>
    </recommendedName>
</protein>
<dbReference type="Pfam" id="PF14310">
    <property type="entry name" value="Fn3-like"/>
    <property type="match status" value="1"/>
</dbReference>
<dbReference type="InterPro" id="IPR017853">
    <property type="entry name" value="GH"/>
</dbReference>
<dbReference type="InterPro" id="IPR036962">
    <property type="entry name" value="Glyco_hydro_3_N_sf"/>
</dbReference>
<comment type="pathway">
    <text evidence="2 9">Glycan metabolism; cellulose degradation.</text>
</comment>